<dbReference type="RefSeq" id="XP_028533532.1">
    <property type="nucleotide sequence ID" value="XM_028677109.1"/>
</dbReference>
<organism evidence="3 4">
    <name type="scientific">Plasmodium relictum</name>
    <dbReference type="NCBI Taxonomy" id="85471"/>
    <lineage>
        <taxon>Eukaryota</taxon>
        <taxon>Sar</taxon>
        <taxon>Alveolata</taxon>
        <taxon>Apicomplexa</taxon>
        <taxon>Aconoidasida</taxon>
        <taxon>Haemosporida</taxon>
        <taxon>Plasmodiidae</taxon>
        <taxon>Plasmodium</taxon>
        <taxon>Plasmodium (Haemamoeba)</taxon>
    </lineage>
</organism>
<evidence type="ECO:0000313" key="3">
    <source>
        <dbReference type="EMBL" id="CRH00529.1"/>
    </source>
</evidence>
<protein>
    <submittedName>
        <fullName evidence="3">Secreted ookinete protein, putative</fullName>
    </submittedName>
</protein>
<dbReference type="Proteomes" id="UP000220158">
    <property type="component" value="Chromosome 10"/>
</dbReference>
<dbReference type="GeneID" id="39736650"/>
<dbReference type="OrthoDB" id="380483at2759"/>
<dbReference type="EMBL" id="LN835305">
    <property type="protein sequence ID" value="CRH00529.1"/>
    <property type="molecule type" value="Genomic_DNA"/>
</dbReference>
<keyword evidence="4" id="KW-1185">Reference proteome</keyword>
<sequence>MVIPKKISYFFYLICILANIVKNLGNNIVNYKNYTIKHNDQCKKQQYVYFLKKMYKLCYLWYDMDDSYQKILVQTIKNDKWEIKSELIYNKETTNYLYYSYVINEKLIVVNCFSNSRLQKYECIRSVSNDGIHFENMSTSFSMIPHDISSINDYSSQPFYFKEKNYLLICSLNGNISWDKKPKLFITCTASSDNGVNWGTIFRFYYVSPDFNYNRLKPVINGRSIGFHFTKYKNNIWARDYIECNYNTDFDFECNPIDLQKDKKNLQAVLKIDNNYVSSYMGKDDFLCYLYYTSENIILIKTEIKRNKRGDCNPRDLIMLDNLKFVLIYADGMNIDGFSKYYCINN</sequence>
<proteinExistence type="predicted"/>
<reference evidence="3 4" key="1">
    <citation type="submission" date="2015-04" db="EMBL/GenBank/DDBJ databases">
        <authorList>
            <consortium name="Pathogen Informatics"/>
        </authorList>
    </citation>
    <scope>NUCLEOTIDE SEQUENCE [LARGE SCALE GENOMIC DNA]</scope>
    <source>
        <strain evidence="3 4">SGS1</strain>
    </source>
</reference>
<dbReference type="InterPro" id="IPR041396">
    <property type="entry name" value="CyRPA"/>
</dbReference>
<dbReference type="AlphaFoldDB" id="A0A1J1H6J2"/>
<evidence type="ECO:0000313" key="4">
    <source>
        <dbReference type="Proteomes" id="UP000220158"/>
    </source>
</evidence>
<dbReference type="KEGG" id="prel:PRELSG_1018400"/>
<evidence type="ECO:0000259" key="2">
    <source>
        <dbReference type="Pfam" id="PF18638"/>
    </source>
</evidence>
<accession>A0A1J1H6J2</accession>
<keyword evidence="1" id="KW-1133">Transmembrane helix</keyword>
<feature type="domain" description="Cysteine-rich protective antigen 6 bladed" evidence="2">
    <location>
        <begin position="35"/>
        <end position="335"/>
    </location>
</feature>
<feature type="transmembrane region" description="Helical" evidence="1">
    <location>
        <begin position="7"/>
        <end position="25"/>
    </location>
</feature>
<evidence type="ECO:0000256" key="1">
    <source>
        <dbReference type="SAM" id="Phobius"/>
    </source>
</evidence>
<gene>
    <name evidence="3" type="primary">PSOP12</name>
    <name evidence="3" type="ORF">PRELSG_1018400</name>
</gene>
<dbReference type="Pfam" id="PF18638">
    <property type="entry name" value="CyRPA"/>
    <property type="match status" value="1"/>
</dbReference>
<name>A0A1J1H6J2_PLARL</name>
<keyword evidence="1" id="KW-0812">Transmembrane</keyword>
<keyword evidence="1" id="KW-0472">Membrane</keyword>
<dbReference type="VEuPathDB" id="PlasmoDB:PRELSG_1018400"/>